<keyword evidence="1" id="KW-0812">Transmembrane</keyword>
<proteinExistence type="predicted"/>
<accession>A0A1M7U7L6</accession>
<protein>
    <submittedName>
        <fullName evidence="2">Uncharacterized protein</fullName>
    </submittedName>
</protein>
<sequence length="54" mass="5946">MTDPTGESRERNREIAANESVRQTTSSIRVSVWAVAVAIVIGLIAFGWVMINNK</sequence>
<feature type="transmembrane region" description="Helical" evidence="1">
    <location>
        <begin position="30"/>
        <end position="51"/>
    </location>
</feature>
<dbReference type="EMBL" id="LT670849">
    <property type="protein sequence ID" value="SHN79011.1"/>
    <property type="molecule type" value="Genomic_DNA"/>
</dbReference>
<keyword evidence="1" id="KW-1133">Transmembrane helix</keyword>
<name>A0A1M7U7L6_9BRAD</name>
<keyword evidence="3" id="KW-1185">Reference proteome</keyword>
<keyword evidence="1" id="KW-0472">Membrane</keyword>
<organism evidence="2 3">
    <name type="scientific">Bradyrhizobium erythrophlei</name>
    <dbReference type="NCBI Taxonomy" id="1437360"/>
    <lineage>
        <taxon>Bacteria</taxon>
        <taxon>Pseudomonadati</taxon>
        <taxon>Pseudomonadota</taxon>
        <taxon>Alphaproteobacteria</taxon>
        <taxon>Hyphomicrobiales</taxon>
        <taxon>Nitrobacteraceae</taxon>
        <taxon>Bradyrhizobium</taxon>
    </lineage>
</organism>
<evidence type="ECO:0000256" key="1">
    <source>
        <dbReference type="SAM" id="Phobius"/>
    </source>
</evidence>
<dbReference type="AlphaFoldDB" id="A0A1M7U7L6"/>
<reference evidence="3" key="1">
    <citation type="submission" date="2016-11" db="EMBL/GenBank/DDBJ databases">
        <authorList>
            <person name="Varghese N."/>
            <person name="Submissions S."/>
        </authorList>
    </citation>
    <scope>NUCLEOTIDE SEQUENCE [LARGE SCALE GENOMIC DNA]</scope>
    <source>
        <strain evidence="3">GAS401</strain>
    </source>
</reference>
<evidence type="ECO:0000313" key="3">
    <source>
        <dbReference type="Proteomes" id="UP000184096"/>
    </source>
</evidence>
<dbReference type="Proteomes" id="UP000184096">
    <property type="component" value="Chromosome I"/>
</dbReference>
<evidence type="ECO:0000313" key="2">
    <source>
        <dbReference type="EMBL" id="SHN79011.1"/>
    </source>
</evidence>
<dbReference type="RefSeq" id="WP_172806048.1">
    <property type="nucleotide sequence ID" value="NZ_LT670849.1"/>
</dbReference>
<gene>
    <name evidence="2" type="ORF">SAMN05444170_3880</name>
</gene>